<sequence>MSNPRVIFAKESINLIKKVTGFTEDEENFEICENFVLSNLLYHSFLDPVPSKIKAHYDGIVQKWEIHAKEIKSVQLSQILQKFINDPIFHSSDEPFGQFDIQFRMLSLIYNLSQSDNVNVSPFGSDEDTESKTLTTEPSTEKPLQYWLDLLQSGEESFRFPPREDELSLWSEDTSQESLEDLPLDKDLKSQKAPLPVLQKPGLPVDFSSISKEIQPRYWELSSLGYSRFPKSFLAKHEQMCEKIGIRRNLVIVVTEYQVIREILWMFRRPTKGDGSLVFRARREKDKFSVNPNVSLPSLAKDSLTRALKMYTSCLDDIFLLQEFLSRNDDDIPHTYEAYGDHLMIFLGRFSSALIKIEEKVTQQECSYTLLDLENETREWIKLIKFVAQVHIRGICDGENWFKSIKLISVLNDSICHVFKQNEYEIGVEGLLRTLRPYLRIADSWISQGRLEDWRNEFIYTANPNLKGKDQNIWEDAFIMRDYASKLKDEGIPIPSFFPFQKIHISGKSMHILILLDNVPKSTISSSLYNEFLCKLKETLIPLKERPSEKDHDIKESECQRQVLEEKSLVDDPYLALAFKEVEEIANHTENVIEEFFESKNDYLLKGYELNTLRSFEPCIFAALDPILEKYYSSACERMLSFFKNDLKLESHLSAIRMVFLMEAGDMLQEFYVEIFNKMQERDSLFFDTSNLTLHLQGCLSFRSFEIPPERFSINLSKNDKTGDILDQIHMHYIIDCPLNIVITTHHIELYNKVFCFLLKVKRALWALRVITPENICSKDSWKRRKILLLRAWLFHFVGSIHSYFMTRVLHSTELELKNRLNGCKDLDDIIRIHADYIALIVDRCFLHSNGSILRNTVLKVLNICTTLKELVLSDETEDLSALENLEEVYSRSHQFLATTLRSIVQKRNLPHLESLAVALIYSCPEKI</sequence>
<organism evidence="9">
    <name type="scientific">Lepeophtheirus salmonis</name>
    <name type="common">Salmon louse</name>
    <name type="synonym">Caligus salmonis</name>
    <dbReference type="NCBI Taxonomy" id="72036"/>
    <lineage>
        <taxon>Eukaryota</taxon>
        <taxon>Metazoa</taxon>
        <taxon>Ecdysozoa</taxon>
        <taxon>Arthropoda</taxon>
        <taxon>Crustacea</taxon>
        <taxon>Multicrustacea</taxon>
        <taxon>Hexanauplia</taxon>
        <taxon>Copepoda</taxon>
        <taxon>Siphonostomatoida</taxon>
        <taxon>Caligidae</taxon>
        <taxon>Lepeophtheirus</taxon>
    </lineage>
</organism>
<accession>A0A0K2TDY2</accession>
<comment type="subcellular location">
    <subcellularLocation>
        <location evidence="5">Cytoplasm</location>
        <location evidence="5">Cytoskeleton</location>
        <location evidence="5">Microtubule organizing center</location>
    </subcellularLocation>
</comment>
<dbReference type="GO" id="GO:0000922">
    <property type="term" value="C:spindle pole"/>
    <property type="evidence" value="ECO:0007669"/>
    <property type="project" value="InterPro"/>
</dbReference>
<keyword evidence="3 5" id="KW-0493">Microtubule</keyword>
<evidence type="ECO:0000256" key="5">
    <source>
        <dbReference type="RuleBase" id="RU363050"/>
    </source>
</evidence>
<dbReference type="GO" id="GO:0031122">
    <property type="term" value="P:cytoplasmic microtubule organization"/>
    <property type="evidence" value="ECO:0007669"/>
    <property type="project" value="TreeGrafter"/>
</dbReference>
<dbReference type="CDD" id="cd22572">
    <property type="entry name" value="GCP5_NTD"/>
    <property type="match status" value="1"/>
</dbReference>
<dbReference type="AlphaFoldDB" id="A0A0K2TDY2"/>
<dbReference type="OrthoDB" id="6344705at2759"/>
<dbReference type="PANTHER" id="PTHR19302:SF33">
    <property type="entry name" value="GAMMA-TUBULIN COMPLEX COMPONENT 5"/>
    <property type="match status" value="1"/>
</dbReference>
<comment type="similarity">
    <text evidence="1 5">Belongs to the TUBGCP family.</text>
</comment>
<dbReference type="PANTHER" id="PTHR19302">
    <property type="entry name" value="GAMMA TUBULIN COMPLEX PROTEIN"/>
    <property type="match status" value="1"/>
</dbReference>
<feature type="region of interest" description="Disordered" evidence="6">
    <location>
        <begin position="120"/>
        <end position="139"/>
    </location>
</feature>
<keyword evidence="4 5" id="KW-0206">Cytoskeleton</keyword>
<dbReference type="GO" id="GO:0000278">
    <property type="term" value="P:mitotic cell cycle"/>
    <property type="evidence" value="ECO:0007669"/>
    <property type="project" value="TreeGrafter"/>
</dbReference>
<dbReference type="GO" id="GO:0007020">
    <property type="term" value="P:microtubule nucleation"/>
    <property type="evidence" value="ECO:0007669"/>
    <property type="project" value="InterPro"/>
</dbReference>
<evidence type="ECO:0000259" key="8">
    <source>
        <dbReference type="Pfam" id="PF17681"/>
    </source>
</evidence>
<dbReference type="Pfam" id="PF17681">
    <property type="entry name" value="GCP_N_terminal"/>
    <property type="match status" value="1"/>
</dbReference>
<dbReference type="InterPro" id="IPR041470">
    <property type="entry name" value="GCP_N"/>
</dbReference>
<dbReference type="EMBL" id="HACA01006872">
    <property type="protein sequence ID" value="CDW24233.1"/>
    <property type="molecule type" value="Transcribed_RNA"/>
</dbReference>
<evidence type="ECO:0000256" key="2">
    <source>
        <dbReference type="ARBA" id="ARBA00022490"/>
    </source>
</evidence>
<dbReference type="GO" id="GO:0051011">
    <property type="term" value="F:microtubule minus-end binding"/>
    <property type="evidence" value="ECO:0007669"/>
    <property type="project" value="TreeGrafter"/>
</dbReference>
<dbReference type="GO" id="GO:0051225">
    <property type="term" value="P:spindle assembly"/>
    <property type="evidence" value="ECO:0007669"/>
    <property type="project" value="TreeGrafter"/>
</dbReference>
<name>A0A0K2TDY2_LEPSM</name>
<feature type="domain" description="Gamma tubulin complex component protein N-terminal" evidence="8">
    <location>
        <begin position="283"/>
        <end position="534"/>
    </location>
</feature>
<reference evidence="9" key="1">
    <citation type="submission" date="2014-05" db="EMBL/GenBank/DDBJ databases">
        <authorList>
            <person name="Chronopoulou M."/>
        </authorList>
    </citation>
    <scope>NUCLEOTIDE SEQUENCE</scope>
    <source>
        <tissue evidence="9">Whole organism</tissue>
    </source>
</reference>
<feature type="domain" description="Gamma tubulin complex component C-terminal" evidence="7">
    <location>
        <begin position="649"/>
        <end position="920"/>
    </location>
</feature>
<evidence type="ECO:0000256" key="6">
    <source>
        <dbReference type="SAM" id="MobiDB-lite"/>
    </source>
</evidence>
<dbReference type="Gene3D" id="1.20.120.1900">
    <property type="entry name" value="Gamma-tubulin complex, C-terminal domain"/>
    <property type="match status" value="1"/>
</dbReference>
<dbReference type="Pfam" id="PF04130">
    <property type="entry name" value="GCP_C_terminal"/>
    <property type="match status" value="1"/>
</dbReference>
<dbReference type="GO" id="GO:0043015">
    <property type="term" value="F:gamma-tubulin binding"/>
    <property type="evidence" value="ECO:0007669"/>
    <property type="project" value="InterPro"/>
</dbReference>
<dbReference type="InterPro" id="IPR007259">
    <property type="entry name" value="GCP"/>
</dbReference>
<dbReference type="InterPro" id="IPR040457">
    <property type="entry name" value="GCP_C"/>
</dbReference>
<dbReference type="GO" id="GO:0005874">
    <property type="term" value="C:microtubule"/>
    <property type="evidence" value="ECO:0007669"/>
    <property type="project" value="UniProtKB-KW"/>
</dbReference>
<evidence type="ECO:0000256" key="1">
    <source>
        <dbReference type="ARBA" id="ARBA00010337"/>
    </source>
</evidence>
<evidence type="ECO:0000313" key="9">
    <source>
        <dbReference type="EMBL" id="CDW24233.1"/>
    </source>
</evidence>
<dbReference type="GO" id="GO:0000930">
    <property type="term" value="C:gamma-tubulin complex"/>
    <property type="evidence" value="ECO:0007669"/>
    <property type="project" value="TreeGrafter"/>
</dbReference>
<dbReference type="InterPro" id="IPR042241">
    <property type="entry name" value="GCP_C_sf"/>
</dbReference>
<dbReference type="GO" id="GO:0051321">
    <property type="term" value="P:meiotic cell cycle"/>
    <property type="evidence" value="ECO:0007669"/>
    <property type="project" value="TreeGrafter"/>
</dbReference>
<proteinExistence type="inferred from homology"/>
<protein>
    <recommendedName>
        <fullName evidence="5">Gamma-tubulin complex component</fullName>
    </recommendedName>
</protein>
<evidence type="ECO:0000259" key="7">
    <source>
        <dbReference type="Pfam" id="PF04130"/>
    </source>
</evidence>
<evidence type="ECO:0000256" key="4">
    <source>
        <dbReference type="ARBA" id="ARBA00023212"/>
    </source>
</evidence>
<evidence type="ECO:0000256" key="3">
    <source>
        <dbReference type="ARBA" id="ARBA00022701"/>
    </source>
</evidence>
<dbReference type="InterPro" id="IPR059169">
    <property type="entry name" value="GCP5_N_ext"/>
</dbReference>
<keyword evidence="2 5" id="KW-0963">Cytoplasm</keyword>